<dbReference type="Gene3D" id="2.130.10.10">
    <property type="entry name" value="YVTN repeat-like/Quinoprotein amine dehydrogenase"/>
    <property type="match status" value="1"/>
</dbReference>
<dbReference type="Pfam" id="PF07963">
    <property type="entry name" value="N_methyl"/>
    <property type="match status" value="1"/>
</dbReference>
<dbReference type="Pfam" id="PF08309">
    <property type="entry name" value="LVIVD"/>
    <property type="match status" value="2"/>
</dbReference>
<dbReference type="InterPro" id="IPR015943">
    <property type="entry name" value="WD40/YVTN_repeat-like_dom_sf"/>
</dbReference>
<reference evidence="2 3" key="1">
    <citation type="journal article" date="2020" name="Biotechnol. Biofuels">
        <title>New insights from the biogas microbiome by comprehensive genome-resolved metagenomics of nearly 1600 species originating from multiple anaerobic digesters.</title>
        <authorList>
            <person name="Campanaro S."/>
            <person name="Treu L."/>
            <person name="Rodriguez-R L.M."/>
            <person name="Kovalovszki A."/>
            <person name="Ziels R.M."/>
            <person name="Maus I."/>
            <person name="Zhu X."/>
            <person name="Kougias P.G."/>
            <person name="Basile A."/>
            <person name="Luo G."/>
            <person name="Schluter A."/>
            <person name="Konstantinidis K.T."/>
            <person name="Angelidaki I."/>
        </authorList>
    </citation>
    <scope>NUCLEOTIDE SEQUENCE [LARGE SCALE GENOMIC DNA]</scope>
    <source>
        <strain evidence="2">AS05jafATM_89</strain>
    </source>
</reference>
<dbReference type="InterPro" id="IPR012902">
    <property type="entry name" value="N_methyl_site"/>
</dbReference>
<dbReference type="NCBIfam" id="TIGR02532">
    <property type="entry name" value="IV_pilin_GFxxxE"/>
    <property type="match status" value="1"/>
</dbReference>
<organism evidence="2 3">
    <name type="scientific">Candidatus Dojkabacteria bacterium</name>
    <dbReference type="NCBI Taxonomy" id="2099670"/>
    <lineage>
        <taxon>Bacteria</taxon>
        <taxon>Candidatus Dojkabacteria</taxon>
    </lineage>
</organism>
<evidence type="ECO:0000256" key="1">
    <source>
        <dbReference type="SAM" id="Phobius"/>
    </source>
</evidence>
<dbReference type="AlphaFoldDB" id="A0A832RCL8"/>
<name>A0A832RCL8_9BACT</name>
<gene>
    <name evidence="2" type="ORF">GX533_02785</name>
</gene>
<dbReference type="EMBL" id="DUTP01000005">
    <property type="protein sequence ID" value="HHX99574.1"/>
    <property type="molecule type" value="Genomic_DNA"/>
</dbReference>
<accession>A0A832RCL8</accession>
<protein>
    <submittedName>
        <fullName evidence="2">Prepilin-type N-terminal cleavage/methylation domain-containing protein</fullName>
    </submittedName>
</protein>
<feature type="transmembrane region" description="Helical" evidence="1">
    <location>
        <begin position="12"/>
        <end position="35"/>
    </location>
</feature>
<dbReference type="Proteomes" id="UP000576550">
    <property type="component" value="Unassembled WGS sequence"/>
</dbReference>
<evidence type="ECO:0000313" key="3">
    <source>
        <dbReference type="Proteomes" id="UP000576550"/>
    </source>
</evidence>
<keyword evidence="1" id="KW-0472">Membrane</keyword>
<comment type="caution">
    <text evidence="2">The sequence shown here is derived from an EMBL/GenBank/DDBJ whole genome shotgun (WGS) entry which is preliminary data.</text>
</comment>
<keyword evidence="1" id="KW-0812">Transmembrane</keyword>
<proteinExistence type="predicted"/>
<dbReference type="InterPro" id="IPR013211">
    <property type="entry name" value="LVIVD"/>
</dbReference>
<evidence type="ECO:0000313" key="2">
    <source>
        <dbReference type="EMBL" id="HHX99574.1"/>
    </source>
</evidence>
<sequence>MNSIRKKYKAFSLAELIIAVAIFGLISAFLTLLVVDSTRAYENTYARSKATSLVKEIYSTLKLLKTDNWFEVTKHTGLGPKHLIFEEGEYKIADGEKVEGLLTYFFTVDLAQRDTDGKIVEEGGNTDAHTRVISVNIKWKDRVGKEHVINPKLYLNDWHVNTFTFTSMEDFQPGGHTDTTASESFTGGELRLQSVFYPNWCRPERSMSSYDIPGEAYAKSIFAEIGYAYLGTRGGDVGDPFTKLRIEGVNPTTLTVEGTFQGYRINDIFVEGDYAYLATSDDEKEIVILDISSVPYQEVGHVNAPDQWNNDARSVFVKGNVGYLTQSTYVRSFDLSSKTGSRPILNSISISLIPWIASVSQIHVKDNYLYASLDWDWYELAILDVSNPSKMKILSRTSVNNQQVYDMYVSDDGNRVYFGTNYSSSEHEFFIIDTSVKNIKCPIIASRKVDMTVRGISVVEDGNVVVLVGTSGQEYQVFSITDETNPVKCGGMSIPSGVYDIQSVLDPQGNAFSYILTGDKHQEFTIIRGGPGGGDEDTGNGFVPTGSYISAIQDSKTSNSTYYTLSIQTNIPEGTQMGIQIRIGDSPTMQGIPWKGPDGTNGTYYSTSGTYSLPPGTKGRYFQYKVDFTGDTVNSPMLEELIISYEK</sequence>
<dbReference type="SUPFAM" id="SSF50969">
    <property type="entry name" value="YVTN repeat-like/Quinoprotein amine dehydrogenase"/>
    <property type="match status" value="1"/>
</dbReference>
<keyword evidence="1" id="KW-1133">Transmembrane helix</keyword>
<dbReference type="InterPro" id="IPR011044">
    <property type="entry name" value="Quino_amine_DH_bsu"/>
</dbReference>